<name>A0A1Y5I9E9_OSTTA</name>
<feature type="compositionally biased region" description="Basic residues" evidence="1">
    <location>
        <begin position="71"/>
        <end position="85"/>
    </location>
</feature>
<feature type="compositionally biased region" description="Basic residues" evidence="1">
    <location>
        <begin position="140"/>
        <end position="164"/>
    </location>
</feature>
<sequence length="201" mass="22712">MTSDSLYPTERDASASTPEHARVGARRRLRFRFDTVASRARTVRAPPSQPPPRRIDHPIRASRTTAPSPTRPHRPRRPNRRHSHRIIASESLARPPSPAPTRPSPSSTVPSTSTRAHRARRPAHRARRPRRPNAASPTARRARAPPRARARPRAPSNHRPRHPIPRLNPCPSSLARALTRPCASSRARRAIVRRLHPARRR</sequence>
<feature type="compositionally biased region" description="Low complexity" evidence="1">
    <location>
        <begin position="104"/>
        <end position="114"/>
    </location>
</feature>
<dbReference type="Proteomes" id="UP000195557">
    <property type="component" value="Unassembled WGS sequence"/>
</dbReference>
<protein>
    <submittedName>
        <fullName evidence="2">Uncharacterized protein</fullName>
    </submittedName>
</protein>
<feature type="non-terminal residue" evidence="2">
    <location>
        <position position="201"/>
    </location>
</feature>
<evidence type="ECO:0000256" key="1">
    <source>
        <dbReference type="SAM" id="MobiDB-lite"/>
    </source>
</evidence>
<organism evidence="2">
    <name type="scientific">Ostreococcus tauri</name>
    <name type="common">Marine green alga</name>
    <dbReference type="NCBI Taxonomy" id="70448"/>
    <lineage>
        <taxon>Eukaryota</taxon>
        <taxon>Viridiplantae</taxon>
        <taxon>Chlorophyta</taxon>
        <taxon>Mamiellophyceae</taxon>
        <taxon>Mamiellales</taxon>
        <taxon>Bathycoccaceae</taxon>
        <taxon>Ostreococcus</taxon>
    </lineage>
</organism>
<accession>A0A1Y5I9E9</accession>
<feature type="compositionally biased region" description="Basic residues" evidence="1">
    <location>
        <begin position="115"/>
        <end position="131"/>
    </location>
</feature>
<reference evidence="2" key="1">
    <citation type="submission" date="2017-04" db="EMBL/GenBank/DDBJ databases">
        <title>Population genomics of picophytoplankton unveils novel chromosome hypervariability.</title>
        <authorList>
            <consortium name="DOE Joint Genome Institute"/>
            <person name="Blanc-Mathieu R."/>
            <person name="Krasovec M."/>
            <person name="Hebrard M."/>
            <person name="Yau S."/>
            <person name="Desgranges E."/>
            <person name="Martin J."/>
            <person name="Schackwitz W."/>
            <person name="Kuo A."/>
            <person name="Salin G."/>
            <person name="Donnadieu C."/>
            <person name="Desdevises Y."/>
            <person name="Sanchez-Ferandin S."/>
            <person name="Moreau H."/>
            <person name="Rivals E."/>
            <person name="Grigoriev I.V."/>
            <person name="Grimsley N."/>
            <person name="Eyre-Walker A."/>
            <person name="Piganeau G."/>
        </authorList>
    </citation>
    <scope>NUCLEOTIDE SEQUENCE [LARGE SCALE GENOMIC DNA]</scope>
    <source>
        <strain evidence="2">RCC 1115</strain>
    </source>
</reference>
<proteinExistence type="predicted"/>
<dbReference type="EMBL" id="KZ155784">
    <property type="protein sequence ID" value="OUS46189.1"/>
    <property type="molecule type" value="Genomic_DNA"/>
</dbReference>
<feature type="region of interest" description="Disordered" evidence="1">
    <location>
        <begin position="1"/>
        <end position="172"/>
    </location>
</feature>
<dbReference type="AlphaFoldDB" id="A0A1Y5I9E9"/>
<evidence type="ECO:0000313" key="2">
    <source>
        <dbReference type="EMBL" id="OUS46189.1"/>
    </source>
</evidence>
<gene>
    <name evidence="2" type="ORF">BE221DRAFT_192170</name>
</gene>